<dbReference type="Proteomes" id="UP000183994">
    <property type="component" value="Unassembled WGS sequence"/>
</dbReference>
<evidence type="ECO:0000313" key="2">
    <source>
        <dbReference type="Proteomes" id="UP000183994"/>
    </source>
</evidence>
<organism evidence="1 2">
    <name type="scientific">Desulfatibacillum alkenivorans DSM 16219</name>
    <dbReference type="NCBI Taxonomy" id="1121393"/>
    <lineage>
        <taxon>Bacteria</taxon>
        <taxon>Pseudomonadati</taxon>
        <taxon>Thermodesulfobacteriota</taxon>
        <taxon>Desulfobacteria</taxon>
        <taxon>Desulfobacterales</taxon>
        <taxon>Desulfatibacillaceae</taxon>
        <taxon>Desulfatibacillum</taxon>
    </lineage>
</organism>
<sequence length="93" mass="11298">MIPETTARLKNGNTYRFIGPEWSPGKALLIHTHPEYEGPEWRAHEILVQDMRYEEEPVWRTLLQEERDQLVERHWREVLEHFKRRTFLDLASS</sequence>
<reference evidence="2" key="1">
    <citation type="submission" date="2016-11" db="EMBL/GenBank/DDBJ databases">
        <authorList>
            <person name="Varghese N."/>
            <person name="Submissions S."/>
        </authorList>
    </citation>
    <scope>NUCLEOTIDE SEQUENCE [LARGE SCALE GENOMIC DNA]</scope>
    <source>
        <strain evidence="2">DSM 16219</strain>
    </source>
</reference>
<protein>
    <submittedName>
        <fullName evidence="1">Uncharacterized protein</fullName>
    </submittedName>
</protein>
<evidence type="ECO:0000313" key="1">
    <source>
        <dbReference type="EMBL" id="SHK64451.1"/>
    </source>
</evidence>
<dbReference type="AlphaFoldDB" id="A0A1M6U5N3"/>
<proteinExistence type="predicted"/>
<name>A0A1M6U5N3_9BACT</name>
<keyword evidence="2" id="KW-1185">Reference proteome</keyword>
<dbReference type="RefSeq" id="WP_073477862.1">
    <property type="nucleotide sequence ID" value="NZ_FQZU01000029.1"/>
</dbReference>
<dbReference type="EMBL" id="FQZU01000029">
    <property type="protein sequence ID" value="SHK64451.1"/>
    <property type="molecule type" value="Genomic_DNA"/>
</dbReference>
<dbReference type="STRING" id="1121393.SAMN02745216_03823"/>
<gene>
    <name evidence="1" type="ORF">SAMN02745216_03823</name>
</gene>
<accession>A0A1M6U5N3</accession>
<dbReference type="OrthoDB" id="9865970at2"/>